<feature type="transmembrane region" description="Helical" evidence="2">
    <location>
        <begin position="100"/>
        <end position="133"/>
    </location>
</feature>
<feature type="transmembrane region" description="Helical" evidence="2">
    <location>
        <begin position="139"/>
        <end position="157"/>
    </location>
</feature>
<sequence>MMPSARGGTMAPAWKDPQPTDRRAGMPIPELTPADLAKFQWLITPALLLWCLVGLGYCFGGYVIFRIHLVFAGVSYGALGGAMLLHALRPEAAGAETFAACLLGAGLLGVVGWWLFRLAFALLAAAGAFAVLFVLTPDRGVGCVFGALMGLGLGALAF</sequence>
<comment type="caution">
    <text evidence="3">The sequence shown here is derived from an EMBL/GenBank/DDBJ whole genome shotgun (WGS) entry which is preliminary data.</text>
</comment>
<name>A0A0F8YFT7_9ZZZZ</name>
<keyword evidence="2" id="KW-0812">Transmembrane</keyword>
<dbReference type="AlphaFoldDB" id="A0A0F8YFT7"/>
<feature type="region of interest" description="Disordered" evidence="1">
    <location>
        <begin position="1"/>
        <end position="24"/>
    </location>
</feature>
<protein>
    <recommendedName>
        <fullName evidence="4">DUF4203 domain-containing protein</fullName>
    </recommendedName>
</protein>
<feature type="transmembrane region" description="Helical" evidence="2">
    <location>
        <begin position="69"/>
        <end position="88"/>
    </location>
</feature>
<evidence type="ECO:0000313" key="3">
    <source>
        <dbReference type="EMBL" id="KKK80277.1"/>
    </source>
</evidence>
<gene>
    <name evidence="3" type="ORF">LCGC14_2825100</name>
</gene>
<accession>A0A0F8YFT7</accession>
<evidence type="ECO:0000256" key="2">
    <source>
        <dbReference type="SAM" id="Phobius"/>
    </source>
</evidence>
<proteinExistence type="predicted"/>
<evidence type="ECO:0000256" key="1">
    <source>
        <dbReference type="SAM" id="MobiDB-lite"/>
    </source>
</evidence>
<organism evidence="3">
    <name type="scientific">marine sediment metagenome</name>
    <dbReference type="NCBI Taxonomy" id="412755"/>
    <lineage>
        <taxon>unclassified sequences</taxon>
        <taxon>metagenomes</taxon>
        <taxon>ecological metagenomes</taxon>
    </lineage>
</organism>
<evidence type="ECO:0008006" key="4">
    <source>
        <dbReference type="Google" id="ProtNLM"/>
    </source>
</evidence>
<feature type="transmembrane region" description="Helical" evidence="2">
    <location>
        <begin position="41"/>
        <end position="63"/>
    </location>
</feature>
<dbReference type="EMBL" id="LAZR01053654">
    <property type="protein sequence ID" value="KKK80277.1"/>
    <property type="molecule type" value="Genomic_DNA"/>
</dbReference>
<feature type="non-terminal residue" evidence="3">
    <location>
        <position position="158"/>
    </location>
</feature>
<keyword evidence="2" id="KW-1133">Transmembrane helix</keyword>
<reference evidence="3" key="1">
    <citation type="journal article" date="2015" name="Nature">
        <title>Complex archaea that bridge the gap between prokaryotes and eukaryotes.</title>
        <authorList>
            <person name="Spang A."/>
            <person name="Saw J.H."/>
            <person name="Jorgensen S.L."/>
            <person name="Zaremba-Niedzwiedzka K."/>
            <person name="Martijn J."/>
            <person name="Lind A.E."/>
            <person name="van Eijk R."/>
            <person name="Schleper C."/>
            <person name="Guy L."/>
            <person name="Ettema T.J."/>
        </authorList>
    </citation>
    <scope>NUCLEOTIDE SEQUENCE</scope>
</reference>
<keyword evidence="2" id="KW-0472">Membrane</keyword>